<protein>
    <submittedName>
        <fullName evidence="1">Uncharacterized protein</fullName>
    </submittedName>
</protein>
<keyword evidence="2" id="KW-1185">Reference proteome</keyword>
<name>A0A6A5YPT2_9PLEO</name>
<dbReference type="EMBL" id="ML977349">
    <property type="protein sequence ID" value="KAF2108198.1"/>
    <property type="molecule type" value="Genomic_DNA"/>
</dbReference>
<evidence type="ECO:0000313" key="2">
    <source>
        <dbReference type="Proteomes" id="UP000799770"/>
    </source>
</evidence>
<accession>A0A6A5YPT2</accession>
<sequence>MESLLETHLHAPRLPTHLRGHQHSRLSATYQVDLNLAMACRLTWHHLPMVALPWHHECVLQFLTSPLKPLTWLHQRLD</sequence>
<proteinExistence type="predicted"/>
<gene>
    <name evidence="1" type="ORF">BDV96DRAFT_587886</name>
</gene>
<evidence type="ECO:0000313" key="1">
    <source>
        <dbReference type="EMBL" id="KAF2108198.1"/>
    </source>
</evidence>
<dbReference type="Proteomes" id="UP000799770">
    <property type="component" value="Unassembled WGS sequence"/>
</dbReference>
<organism evidence="1 2">
    <name type="scientific">Lophiotrema nucula</name>
    <dbReference type="NCBI Taxonomy" id="690887"/>
    <lineage>
        <taxon>Eukaryota</taxon>
        <taxon>Fungi</taxon>
        <taxon>Dikarya</taxon>
        <taxon>Ascomycota</taxon>
        <taxon>Pezizomycotina</taxon>
        <taxon>Dothideomycetes</taxon>
        <taxon>Pleosporomycetidae</taxon>
        <taxon>Pleosporales</taxon>
        <taxon>Lophiotremataceae</taxon>
        <taxon>Lophiotrema</taxon>
    </lineage>
</organism>
<dbReference type="AlphaFoldDB" id="A0A6A5YPT2"/>
<reference evidence="1" key="1">
    <citation type="journal article" date="2020" name="Stud. Mycol.">
        <title>101 Dothideomycetes genomes: a test case for predicting lifestyles and emergence of pathogens.</title>
        <authorList>
            <person name="Haridas S."/>
            <person name="Albert R."/>
            <person name="Binder M."/>
            <person name="Bloem J."/>
            <person name="Labutti K."/>
            <person name="Salamov A."/>
            <person name="Andreopoulos B."/>
            <person name="Baker S."/>
            <person name="Barry K."/>
            <person name="Bills G."/>
            <person name="Bluhm B."/>
            <person name="Cannon C."/>
            <person name="Castanera R."/>
            <person name="Culley D."/>
            <person name="Daum C."/>
            <person name="Ezra D."/>
            <person name="Gonzalez J."/>
            <person name="Henrissat B."/>
            <person name="Kuo A."/>
            <person name="Liang C."/>
            <person name="Lipzen A."/>
            <person name="Lutzoni F."/>
            <person name="Magnuson J."/>
            <person name="Mondo S."/>
            <person name="Nolan M."/>
            <person name="Ohm R."/>
            <person name="Pangilinan J."/>
            <person name="Park H.-J."/>
            <person name="Ramirez L."/>
            <person name="Alfaro M."/>
            <person name="Sun H."/>
            <person name="Tritt A."/>
            <person name="Yoshinaga Y."/>
            <person name="Zwiers L.-H."/>
            <person name="Turgeon B."/>
            <person name="Goodwin S."/>
            <person name="Spatafora J."/>
            <person name="Crous P."/>
            <person name="Grigoriev I."/>
        </authorList>
    </citation>
    <scope>NUCLEOTIDE SEQUENCE</scope>
    <source>
        <strain evidence="1">CBS 627.86</strain>
    </source>
</reference>